<feature type="compositionally biased region" description="Low complexity" evidence="1">
    <location>
        <begin position="303"/>
        <end position="313"/>
    </location>
</feature>
<dbReference type="Proteomes" id="UP001189429">
    <property type="component" value="Unassembled WGS sequence"/>
</dbReference>
<keyword evidence="3" id="KW-1185">Reference proteome</keyword>
<feature type="region of interest" description="Disordered" evidence="1">
    <location>
        <begin position="170"/>
        <end position="191"/>
    </location>
</feature>
<evidence type="ECO:0000313" key="2">
    <source>
        <dbReference type="EMBL" id="CAK0834693.1"/>
    </source>
</evidence>
<evidence type="ECO:0000313" key="3">
    <source>
        <dbReference type="Proteomes" id="UP001189429"/>
    </source>
</evidence>
<reference evidence="2" key="1">
    <citation type="submission" date="2023-10" db="EMBL/GenBank/DDBJ databases">
        <authorList>
            <person name="Chen Y."/>
            <person name="Shah S."/>
            <person name="Dougan E. K."/>
            <person name="Thang M."/>
            <person name="Chan C."/>
        </authorList>
    </citation>
    <scope>NUCLEOTIDE SEQUENCE [LARGE SCALE GENOMIC DNA]</scope>
</reference>
<protein>
    <submittedName>
        <fullName evidence="2">Uncharacterized protein</fullName>
    </submittedName>
</protein>
<organism evidence="2 3">
    <name type="scientific">Prorocentrum cordatum</name>
    <dbReference type="NCBI Taxonomy" id="2364126"/>
    <lineage>
        <taxon>Eukaryota</taxon>
        <taxon>Sar</taxon>
        <taxon>Alveolata</taxon>
        <taxon>Dinophyceae</taxon>
        <taxon>Prorocentrales</taxon>
        <taxon>Prorocentraceae</taxon>
        <taxon>Prorocentrum</taxon>
    </lineage>
</organism>
<name>A0ABN9SRS7_9DINO</name>
<accession>A0ABN9SRS7</accession>
<evidence type="ECO:0000256" key="1">
    <source>
        <dbReference type="SAM" id="MobiDB-lite"/>
    </source>
</evidence>
<comment type="caution">
    <text evidence="2">The sequence shown here is derived from an EMBL/GenBank/DDBJ whole genome shotgun (WGS) entry which is preliminary data.</text>
</comment>
<sequence>PVWLGPRAQRRFGWPRAGARARTRAFARRARSLMVGRATLSPKIPSAGVFPMTSAASGQLGKLQFRTTNMSEMPWRVASQDDAAENFLCIYDMGKRASKHMDRQRSSAPLLSAAACTTRSCFVPHSLDFCEGDRAEAAWVKARACGSVAAAGASPSPRSTMQSVYGSAFAPRTEHELRSSKGKSAKPRERTSPLATLDELMETRSHAQASYLQQAPRPSVPWHSPTTLGPVARGPWQGEAECSIYRKEFGRPTLQRPQSTPLLSSRGSSLPWYKTPAEAVARRESTRRAEGLQLRQVFRESTSEPSGAASVASEGGGVRPASQATPLSAQERRRRRCVVAAGSP</sequence>
<dbReference type="EMBL" id="CAUYUJ010012847">
    <property type="protein sequence ID" value="CAK0834693.1"/>
    <property type="molecule type" value="Genomic_DNA"/>
</dbReference>
<proteinExistence type="predicted"/>
<feature type="region of interest" description="Disordered" evidence="1">
    <location>
        <begin position="297"/>
        <end position="344"/>
    </location>
</feature>
<feature type="non-terminal residue" evidence="2">
    <location>
        <position position="1"/>
    </location>
</feature>
<gene>
    <name evidence="2" type="ORF">PCOR1329_LOCUS32055</name>
</gene>